<name>A0A7E4WAW5_PANRE</name>
<keyword evidence="1" id="KW-1185">Reference proteome</keyword>
<evidence type="ECO:0000313" key="2">
    <source>
        <dbReference type="WBParaSite" id="Pan_g9021.t1"/>
    </source>
</evidence>
<reference evidence="1" key="1">
    <citation type="journal article" date="2013" name="Genetics">
        <title>The draft genome and transcriptome of Panagrellus redivivus are shaped by the harsh demands of a free-living lifestyle.</title>
        <authorList>
            <person name="Srinivasan J."/>
            <person name="Dillman A.R."/>
            <person name="Macchietto M.G."/>
            <person name="Heikkinen L."/>
            <person name="Lakso M."/>
            <person name="Fracchia K.M."/>
            <person name="Antoshechkin I."/>
            <person name="Mortazavi A."/>
            <person name="Wong G."/>
            <person name="Sternberg P.W."/>
        </authorList>
    </citation>
    <scope>NUCLEOTIDE SEQUENCE [LARGE SCALE GENOMIC DNA]</scope>
    <source>
        <strain evidence="1">MT8872</strain>
    </source>
</reference>
<dbReference type="AlphaFoldDB" id="A0A7E4WAW5"/>
<accession>A0A7E4WAW5</accession>
<dbReference type="InterPro" id="IPR029047">
    <property type="entry name" value="HSP70_peptide-bd_sf"/>
</dbReference>
<dbReference type="Proteomes" id="UP000492821">
    <property type="component" value="Unassembled WGS sequence"/>
</dbReference>
<sequence>MFTLKGKIRGDLWIQIYEGEGTKTKDNTFLGAFALEDITSSFWSSLWCPTKLKITFEIGID</sequence>
<organism evidence="1 2">
    <name type="scientific">Panagrellus redivivus</name>
    <name type="common">Microworm</name>
    <dbReference type="NCBI Taxonomy" id="6233"/>
    <lineage>
        <taxon>Eukaryota</taxon>
        <taxon>Metazoa</taxon>
        <taxon>Ecdysozoa</taxon>
        <taxon>Nematoda</taxon>
        <taxon>Chromadorea</taxon>
        <taxon>Rhabditida</taxon>
        <taxon>Tylenchina</taxon>
        <taxon>Panagrolaimomorpha</taxon>
        <taxon>Panagrolaimoidea</taxon>
        <taxon>Panagrolaimidae</taxon>
        <taxon>Panagrellus</taxon>
    </lineage>
</organism>
<evidence type="ECO:0000313" key="1">
    <source>
        <dbReference type="Proteomes" id="UP000492821"/>
    </source>
</evidence>
<dbReference type="Gene3D" id="2.60.34.10">
    <property type="entry name" value="Substrate Binding Domain Of DNAk, Chain A, domain 1"/>
    <property type="match status" value="1"/>
</dbReference>
<proteinExistence type="predicted"/>
<protein>
    <submittedName>
        <fullName evidence="2">PLAT domain-containing protein</fullName>
    </submittedName>
</protein>
<dbReference type="SUPFAM" id="SSF100920">
    <property type="entry name" value="Heat shock protein 70kD (HSP70), peptide-binding domain"/>
    <property type="match status" value="1"/>
</dbReference>
<dbReference type="WBParaSite" id="Pan_g9021.t1">
    <property type="protein sequence ID" value="Pan_g9021.t1"/>
    <property type="gene ID" value="Pan_g9021"/>
</dbReference>
<reference evidence="2" key="2">
    <citation type="submission" date="2020-10" db="UniProtKB">
        <authorList>
            <consortium name="WormBaseParasite"/>
        </authorList>
    </citation>
    <scope>IDENTIFICATION</scope>
</reference>